<proteinExistence type="predicted"/>
<accession>A0AA37HGL6</accession>
<dbReference type="RefSeq" id="WP_099905760.1">
    <property type="nucleotide sequence ID" value="NZ_BPQJ01000035.1"/>
</dbReference>
<comment type="caution">
    <text evidence="1">The sequence shown here is derived from an EMBL/GenBank/DDBJ whole genome shotgun (WGS) entry which is preliminary data.</text>
</comment>
<name>A0AA37HGL6_9HYPH</name>
<dbReference type="AlphaFoldDB" id="A0AA37HGL6"/>
<reference evidence="1" key="1">
    <citation type="journal article" date="2016" name="Front. Microbiol.">
        <title>Genome Sequence of the Piezophilic, Mesophilic Sulfate-Reducing Bacterium Desulfovibrio indicus J2T.</title>
        <authorList>
            <person name="Cao J."/>
            <person name="Maignien L."/>
            <person name="Shao Z."/>
            <person name="Alain K."/>
            <person name="Jebbar M."/>
        </authorList>
    </citation>
    <scope>NUCLEOTIDE SEQUENCE</scope>
    <source>
        <strain evidence="1">JCM 32048</strain>
    </source>
</reference>
<gene>
    <name evidence="1" type="ORF">MPEAHAMD_5381</name>
</gene>
<organism evidence="1 2">
    <name type="scientific">Methylobacterium frigidaeris</name>
    <dbReference type="NCBI Taxonomy" id="2038277"/>
    <lineage>
        <taxon>Bacteria</taxon>
        <taxon>Pseudomonadati</taxon>
        <taxon>Pseudomonadota</taxon>
        <taxon>Alphaproteobacteria</taxon>
        <taxon>Hyphomicrobiales</taxon>
        <taxon>Methylobacteriaceae</taxon>
        <taxon>Methylobacterium</taxon>
    </lineage>
</organism>
<reference evidence="1" key="2">
    <citation type="submission" date="2021-08" db="EMBL/GenBank/DDBJ databases">
        <authorList>
            <person name="Tani A."/>
            <person name="Ola A."/>
            <person name="Ogura Y."/>
            <person name="Katsura K."/>
            <person name="Hayashi T."/>
        </authorList>
    </citation>
    <scope>NUCLEOTIDE SEQUENCE</scope>
    <source>
        <strain evidence="1">JCM 32048</strain>
    </source>
</reference>
<dbReference type="Pfam" id="PF23987">
    <property type="entry name" value="Phage_holin_10"/>
    <property type="match status" value="1"/>
</dbReference>
<sequence length="69" mass="6921">MNVEQVGTLVRTVAQMGAAYAIGRGWLDQTAAGDLVAGAVALGTLAYGIYARRNAALLASADKVAAKAG</sequence>
<dbReference type="InterPro" id="IPR058159">
    <property type="entry name" value="Phage_holin_10"/>
</dbReference>
<protein>
    <recommendedName>
        <fullName evidence="3">Holin</fullName>
    </recommendedName>
</protein>
<dbReference type="Proteomes" id="UP001055286">
    <property type="component" value="Unassembled WGS sequence"/>
</dbReference>
<evidence type="ECO:0000313" key="2">
    <source>
        <dbReference type="Proteomes" id="UP001055286"/>
    </source>
</evidence>
<evidence type="ECO:0000313" key="1">
    <source>
        <dbReference type="EMBL" id="GJD65194.1"/>
    </source>
</evidence>
<keyword evidence="2" id="KW-1185">Reference proteome</keyword>
<dbReference type="EMBL" id="BPQJ01000035">
    <property type="protein sequence ID" value="GJD65194.1"/>
    <property type="molecule type" value="Genomic_DNA"/>
</dbReference>
<evidence type="ECO:0008006" key="3">
    <source>
        <dbReference type="Google" id="ProtNLM"/>
    </source>
</evidence>